<dbReference type="AlphaFoldDB" id="A0A142I4H6"/>
<evidence type="ECO:0000313" key="1">
    <source>
        <dbReference type="EMBL" id="AMR39344.1"/>
    </source>
</evidence>
<accession>A0A142I4H6</accession>
<gene>
    <name evidence="1" type="ORF">LG71_26765</name>
    <name evidence="2" type="ORF">LG71_27750</name>
</gene>
<evidence type="ECO:0000313" key="2">
    <source>
        <dbReference type="EMBL" id="AMR39541.1"/>
    </source>
</evidence>
<dbReference type="RefSeq" id="WP_053515148.1">
    <property type="nucleotide sequence ID" value="NZ_CP014776.1"/>
</dbReference>
<sequence>MTQQFSPPYEVVEMSRRIFENLISSTLKTSDTTGTCMYGSILVSMLLEKFSGVRTRIAGGDGVGDGGIVTPEGMKGHYWVVANVHGMHFIVDITADQFGMDSIIYKGLKDASEYVEGHQAVVDEHVADSFQKLFQSYSSEDTRL</sequence>
<name>A0A142I4H6_PLUGE</name>
<keyword evidence="2" id="KW-0614">Plasmid</keyword>
<dbReference type="EMBL" id="CP014776">
    <property type="protein sequence ID" value="AMR39344.1"/>
    <property type="molecule type" value="Genomic_DNA"/>
</dbReference>
<organism evidence="2">
    <name type="scientific">Pluralibacter gergoviae</name>
    <name type="common">Enterobacter gergoviae</name>
    <dbReference type="NCBI Taxonomy" id="61647"/>
    <lineage>
        <taxon>Bacteria</taxon>
        <taxon>Pseudomonadati</taxon>
        <taxon>Pseudomonadota</taxon>
        <taxon>Gammaproteobacteria</taxon>
        <taxon>Enterobacterales</taxon>
        <taxon>Enterobacteriaceae</taxon>
        <taxon>Pluralibacter</taxon>
    </lineage>
</organism>
<dbReference type="PATRIC" id="fig|61647.22.peg.5752"/>
<protein>
    <submittedName>
        <fullName evidence="2">Uncharacterized protein</fullName>
    </submittedName>
</protein>
<reference evidence="2" key="1">
    <citation type="submission" date="2016-03" db="EMBL/GenBank/DDBJ databases">
        <authorList>
            <person name="Ploux O."/>
        </authorList>
    </citation>
    <scope>NUCLEOTIDE SEQUENCE</scope>
    <source>
        <strain evidence="2">FB2</strain>
        <plasmid evidence="2">pFB2.1</plasmid>
    </source>
</reference>
<geneLocation type="plasmid" evidence="2">
    <name>pFB2.1</name>
</geneLocation>
<dbReference type="EMBL" id="CP014776">
    <property type="protein sequence ID" value="AMR39541.1"/>
    <property type="molecule type" value="Genomic_DNA"/>
</dbReference>
<proteinExistence type="predicted"/>